<organism evidence="2">
    <name type="scientific">marine metagenome</name>
    <dbReference type="NCBI Taxonomy" id="408172"/>
    <lineage>
        <taxon>unclassified sequences</taxon>
        <taxon>metagenomes</taxon>
        <taxon>ecological metagenomes</taxon>
    </lineage>
</organism>
<proteinExistence type="predicted"/>
<feature type="compositionally biased region" description="Acidic residues" evidence="1">
    <location>
        <begin position="77"/>
        <end position="120"/>
    </location>
</feature>
<dbReference type="EMBL" id="UINC01044137">
    <property type="protein sequence ID" value="SVB49170.1"/>
    <property type="molecule type" value="Genomic_DNA"/>
</dbReference>
<reference evidence="2" key="1">
    <citation type="submission" date="2018-05" db="EMBL/GenBank/DDBJ databases">
        <authorList>
            <person name="Lanie J.A."/>
            <person name="Ng W.-L."/>
            <person name="Kazmierczak K.M."/>
            <person name="Andrzejewski T.M."/>
            <person name="Davidsen T.M."/>
            <person name="Wayne K.J."/>
            <person name="Tettelin H."/>
            <person name="Glass J.I."/>
            <person name="Rusch D."/>
            <person name="Podicherti R."/>
            <person name="Tsui H.-C.T."/>
            <person name="Winkler M.E."/>
        </authorList>
    </citation>
    <scope>NUCLEOTIDE SEQUENCE</scope>
</reference>
<name>A0A382EES7_9ZZZZ</name>
<protein>
    <submittedName>
        <fullName evidence="2">Uncharacterized protein</fullName>
    </submittedName>
</protein>
<evidence type="ECO:0000313" key="2">
    <source>
        <dbReference type="EMBL" id="SVB49170.1"/>
    </source>
</evidence>
<dbReference type="AlphaFoldDB" id="A0A382EES7"/>
<accession>A0A382EES7</accession>
<sequence length="120" mass="12824">MVKIDDDTQKALLLFNRRSEAAEAAKAAERRLTKAVKAKDEAAAALKEAHGAEAVAAAEAEWRTALDTWQRLRDGEELPDEAPAEEAADTPDEEAPAEQATDDEAPAEEAADTPDEEAPA</sequence>
<evidence type="ECO:0000256" key="1">
    <source>
        <dbReference type="SAM" id="MobiDB-lite"/>
    </source>
</evidence>
<feature type="non-terminal residue" evidence="2">
    <location>
        <position position="120"/>
    </location>
</feature>
<feature type="region of interest" description="Disordered" evidence="1">
    <location>
        <begin position="69"/>
        <end position="120"/>
    </location>
</feature>
<gene>
    <name evidence="2" type="ORF">METZ01_LOCUS202024</name>
</gene>